<keyword evidence="1" id="KW-1133">Transmembrane helix</keyword>
<keyword evidence="1" id="KW-0472">Membrane</keyword>
<dbReference type="EMBL" id="DSZZ01000454">
    <property type="protein sequence ID" value="HGU53768.1"/>
    <property type="molecule type" value="Genomic_DNA"/>
</dbReference>
<organism evidence="2">
    <name type="scientific">Fervidobacterium pennivorans</name>
    <dbReference type="NCBI Taxonomy" id="93466"/>
    <lineage>
        <taxon>Bacteria</taxon>
        <taxon>Thermotogati</taxon>
        <taxon>Thermotogota</taxon>
        <taxon>Thermotogae</taxon>
        <taxon>Thermotogales</taxon>
        <taxon>Fervidobacteriaceae</taxon>
        <taxon>Fervidobacterium</taxon>
    </lineage>
</organism>
<evidence type="ECO:0000256" key="1">
    <source>
        <dbReference type="SAM" id="Phobius"/>
    </source>
</evidence>
<name>A0A7V4KEM8_FERPE</name>
<evidence type="ECO:0000313" key="2">
    <source>
        <dbReference type="EMBL" id="HGU53768.1"/>
    </source>
</evidence>
<dbReference type="AlphaFoldDB" id="A0A7V4KEM8"/>
<comment type="caution">
    <text evidence="2">The sequence shown here is derived from an EMBL/GenBank/DDBJ whole genome shotgun (WGS) entry which is preliminary data.</text>
</comment>
<feature type="transmembrane region" description="Helical" evidence="1">
    <location>
        <begin position="116"/>
        <end position="137"/>
    </location>
</feature>
<reference evidence="2" key="1">
    <citation type="journal article" date="2020" name="mSystems">
        <title>Genome- and Community-Level Interaction Insights into Carbon Utilization and Element Cycling Functions of Hydrothermarchaeota in Hydrothermal Sediment.</title>
        <authorList>
            <person name="Zhou Z."/>
            <person name="Liu Y."/>
            <person name="Xu W."/>
            <person name="Pan J."/>
            <person name="Luo Z.H."/>
            <person name="Li M."/>
        </authorList>
    </citation>
    <scope>NUCLEOTIDE SEQUENCE [LARGE SCALE GENOMIC DNA]</scope>
    <source>
        <strain evidence="2">SpSt-61</strain>
    </source>
</reference>
<sequence>MFGNLFRKKYEIFLFEKNQGWKKVKGSLVYLKEENAWELRFGGERLPVKEDIFNYIFDKNKLMIRREGPNQYLIVNPNEITKQGLPSRLINPEDIARALIRAVERRERLKGFWEKNMPIIMMGIGLILVGIFIAIVWSSTGNNMLQISQNFKEAMYVLNNITQTQLEILDKVRGVESLPTMR</sequence>
<protein>
    <submittedName>
        <fullName evidence="2">Uncharacterized protein</fullName>
    </submittedName>
</protein>
<proteinExistence type="predicted"/>
<accession>A0A7V4KEM8</accession>
<gene>
    <name evidence="2" type="ORF">ENT78_09665</name>
</gene>
<keyword evidence="1" id="KW-0812">Transmembrane</keyword>